<protein>
    <recommendedName>
        <fullName evidence="1">Helicase ATP-binding domain-containing protein</fullName>
    </recommendedName>
</protein>
<dbReference type="PROSITE" id="PS51192">
    <property type="entry name" value="HELICASE_ATP_BIND_1"/>
    <property type="match status" value="1"/>
</dbReference>
<evidence type="ECO:0000313" key="3">
    <source>
        <dbReference type="Proteomes" id="UP001558652"/>
    </source>
</evidence>
<reference evidence="2 3" key="1">
    <citation type="submission" date="2024-07" db="EMBL/GenBank/DDBJ databases">
        <title>Chromosome-level genome assembly of the water stick insect Ranatra chinensis (Heteroptera: Nepidae).</title>
        <authorList>
            <person name="Liu X."/>
        </authorList>
    </citation>
    <scope>NUCLEOTIDE SEQUENCE [LARGE SCALE GENOMIC DNA]</scope>
    <source>
        <strain evidence="2">Cailab_2021Rc</strain>
        <tissue evidence="2">Muscle</tissue>
    </source>
</reference>
<dbReference type="InterPro" id="IPR000330">
    <property type="entry name" value="SNF2_N"/>
</dbReference>
<dbReference type="Proteomes" id="UP001558652">
    <property type="component" value="Unassembled WGS sequence"/>
</dbReference>
<proteinExistence type="predicted"/>
<dbReference type="PANTHER" id="PTHR47161">
    <property type="entry name" value="LYMPHOID-SPECIFIC HELICASE"/>
    <property type="match status" value="1"/>
</dbReference>
<dbReference type="Gene3D" id="3.40.50.10810">
    <property type="entry name" value="Tandem AAA-ATPase domain"/>
    <property type="match status" value="1"/>
</dbReference>
<dbReference type="InterPro" id="IPR038718">
    <property type="entry name" value="SNF2-like_sf"/>
</dbReference>
<sequence length="208" mass="23847">MNGILADDMGLGKTVQAIALICHLYEQDVGGPFLIVVPLSTLPNWLIEFERFAPQIPVLMFYGSVNEKKKKKPMLAARQMTSWGRKVCPVVITNYHTSISECKALASIHWKYMIVDEGHVIKNYKTILFRTLSSFPSMNRLLLTGTPLQNNLSELWSLLNFLLPEIFNNLNAFETWFQIEEMDKEGSAELLIKQEKENHILFLLQEVC</sequence>
<dbReference type="AlphaFoldDB" id="A0ABD0XY11"/>
<dbReference type="PANTHER" id="PTHR47161:SF1">
    <property type="entry name" value="LYMPHOID-SPECIFIC HELICASE"/>
    <property type="match status" value="1"/>
</dbReference>
<dbReference type="InterPro" id="IPR027417">
    <property type="entry name" value="P-loop_NTPase"/>
</dbReference>
<evidence type="ECO:0000313" key="2">
    <source>
        <dbReference type="EMBL" id="KAL1116116.1"/>
    </source>
</evidence>
<dbReference type="SUPFAM" id="SSF52540">
    <property type="entry name" value="P-loop containing nucleoside triphosphate hydrolases"/>
    <property type="match status" value="1"/>
</dbReference>
<dbReference type="SMART" id="SM00487">
    <property type="entry name" value="DEXDc"/>
    <property type="match status" value="1"/>
</dbReference>
<dbReference type="Pfam" id="PF00176">
    <property type="entry name" value="SNF2-rel_dom"/>
    <property type="match status" value="1"/>
</dbReference>
<name>A0ABD0XY11_9HEMI</name>
<dbReference type="InterPro" id="IPR014001">
    <property type="entry name" value="Helicase_ATP-bd"/>
</dbReference>
<keyword evidence="3" id="KW-1185">Reference proteome</keyword>
<dbReference type="EMBL" id="JBFDAA010000018">
    <property type="protein sequence ID" value="KAL1116116.1"/>
    <property type="molecule type" value="Genomic_DNA"/>
</dbReference>
<feature type="domain" description="Helicase ATP-binding" evidence="1">
    <location>
        <begin position="1"/>
        <end position="165"/>
    </location>
</feature>
<accession>A0ABD0XY11</accession>
<comment type="caution">
    <text evidence="2">The sequence shown here is derived from an EMBL/GenBank/DDBJ whole genome shotgun (WGS) entry which is preliminary data.</text>
</comment>
<evidence type="ECO:0000259" key="1">
    <source>
        <dbReference type="PROSITE" id="PS51192"/>
    </source>
</evidence>
<organism evidence="2 3">
    <name type="scientific">Ranatra chinensis</name>
    <dbReference type="NCBI Taxonomy" id="642074"/>
    <lineage>
        <taxon>Eukaryota</taxon>
        <taxon>Metazoa</taxon>
        <taxon>Ecdysozoa</taxon>
        <taxon>Arthropoda</taxon>
        <taxon>Hexapoda</taxon>
        <taxon>Insecta</taxon>
        <taxon>Pterygota</taxon>
        <taxon>Neoptera</taxon>
        <taxon>Paraneoptera</taxon>
        <taxon>Hemiptera</taxon>
        <taxon>Heteroptera</taxon>
        <taxon>Panheteroptera</taxon>
        <taxon>Nepomorpha</taxon>
        <taxon>Nepidae</taxon>
        <taxon>Ranatrinae</taxon>
        <taxon>Ranatra</taxon>
    </lineage>
</organism>
<gene>
    <name evidence="2" type="ORF">AAG570_005611</name>
</gene>